<reference evidence="2" key="1">
    <citation type="journal article" date="2004" name="Mol. Plant Microbe Interact.">
        <title>The Erwinia chrysanthemi EC16 hrp/hrc gene cluster encodes an active Hrp type III secretion system that is flanked by virulence genes functionally unrelated to the Hrp system.</title>
        <authorList>
            <person name="Rojas C.M."/>
            <person name="Ham J.H."/>
            <person name="Schechter L.M."/>
            <person name="Kim J.F."/>
            <person name="Beer S.V."/>
            <person name="Collmer A."/>
        </authorList>
    </citation>
    <scope>NUCLEOTIDE SEQUENCE</scope>
</reference>
<sequence>MQEPVRLIEIKNIALRHGNIFRLPAVWPYEALVDFMVVDLSNADRPYGLIVSSGHKAGLILVKLPAECCLSEVRGLSVEWVIDNWEKWIYPECDVKDVYVIDRYEILDSQ</sequence>
<dbReference type="RefSeq" id="WP_040001171.1">
    <property type="nucleotide sequence ID" value="NZ_CP161827.1"/>
</dbReference>
<dbReference type="EMBL" id="AY169277">
    <property type="protein sequence ID" value="AAO34624.1"/>
    <property type="molecule type" value="Genomic_DNA"/>
</dbReference>
<dbReference type="Pfam" id="PF15572">
    <property type="entry name" value="Imm45"/>
    <property type="match status" value="1"/>
</dbReference>
<dbReference type="AlphaFoldDB" id="Q84BA0"/>
<proteinExistence type="predicted"/>
<name>Q84BA0_DICCH</name>
<evidence type="ECO:0000313" key="2">
    <source>
        <dbReference type="EMBL" id="AAO34624.1"/>
    </source>
</evidence>
<organism evidence="2">
    <name type="scientific">Dickeya chrysanthemi</name>
    <name type="common">Pectobacterium chrysanthemi</name>
    <name type="synonym">Erwinia chrysanthemi</name>
    <dbReference type="NCBI Taxonomy" id="556"/>
    <lineage>
        <taxon>Bacteria</taxon>
        <taxon>Pseudomonadati</taxon>
        <taxon>Pseudomonadota</taxon>
        <taxon>Gammaproteobacteria</taxon>
        <taxon>Enterobacterales</taxon>
        <taxon>Pectobacteriaceae</taxon>
        <taxon>Dickeya</taxon>
    </lineage>
</organism>
<accession>Q84BA0</accession>
<dbReference type="InterPro" id="IPR029077">
    <property type="entry name" value="Imm45"/>
</dbReference>
<evidence type="ECO:0000259" key="1">
    <source>
        <dbReference type="Pfam" id="PF15572"/>
    </source>
</evidence>
<dbReference type="DIP" id="DIP-60813N"/>
<feature type="domain" description="Immunity protein 45" evidence="1">
    <location>
        <begin position="12"/>
        <end position="100"/>
    </location>
</feature>
<protein>
    <recommendedName>
        <fullName evidence="1">Immunity protein 45 domain-containing protein</fullName>
    </recommendedName>
</protein>
<dbReference type="IntAct" id="Q84BA0">
    <property type="interactions" value="1"/>
</dbReference>